<dbReference type="Pfam" id="PF11696">
    <property type="entry name" value="DUF3292"/>
    <property type="match status" value="3"/>
</dbReference>
<dbReference type="PANTHER" id="PTHR38694:SF2">
    <property type="match status" value="1"/>
</dbReference>
<feature type="transmembrane region" description="Helical" evidence="1">
    <location>
        <begin position="104"/>
        <end position="128"/>
    </location>
</feature>
<evidence type="ECO:0000256" key="1">
    <source>
        <dbReference type="SAM" id="Phobius"/>
    </source>
</evidence>
<sequence>MADRQGGQNQDKTGDTLTPGLSNEELWSLIQRFNKQVSHVQAVSRSHAQLDLTRATEEQFPPAKLQRTIDRFYSSVIVVLGAFVTHITRLRSWNEPSRTGTFGAVYLVAWLGNFLIPMITSVLVALILCPPVRSLLFPPLPKTQPSSDARLDKPLQGTISSIPAINEEQEIESKATDIDGPNGQSDALIEPLQAEILDLENAALPPGDEMGPPLKNTPAISCTMRILSDITDLSERIANLFSPSPPFTLVAPRLRLAGILISMSLVPLVLPGYVIVKTGAFASGLGFFGDPVFKRALDYLNINVPKWKEYLDIEKTLLKGVPTNAQLTLTLLRIGEHNSTPLPPPPGLSGGRYLWQMWRGRSKQIDTAKQDPVPDGVISKAKPKMWLRVLKFTRRAITTALKGHEAFDRAMAMAGSDYAKGLMAILDKSSSIAPSLGSFTFEAKFEKKRGTVVIDSSTEEQPMVYFAAKAAGKLEDLRLDSQKAGSVAFQIPLADIKELKKTEGLGWKGKLIVELAAGSKDSADGLVIQGTEPEQTYHLTGMRGRNQLFNRLIAGGAQFWEMH</sequence>
<reference evidence="2 3" key="1">
    <citation type="submission" date="2024-07" db="EMBL/GenBank/DDBJ databases">
        <title>Section-level genome sequencing and comparative genomics of Aspergillus sections Usti and Cavernicolus.</title>
        <authorList>
            <consortium name="Lawrence Berkeley National Laboratory"/>
            <person name="Nybo J.L."/>
            <person name="Vesth T.C."/>
            <person name="Theobald S."/>
            <person name="Frisvad J.C."/>
            <person name="Larsen T.O."/>
            <person name="Kjaerboelling I."/>
            <person name="Rothschild-Mancinelli K."/>
            <person name="Lyhne E.K."/>
            <person name="Kogle M.E."/>
            <person name="Barry K."/>
            <person name="Clum A."/>
            <person name="Na H."/>
            <person name="Ledsgaard L."/>
            <person name="Lin J."/>
            <person name="Lipzen A."/>
            <person name="Kuo A."/>
            <person name="Riley R."/>
            <person name="Mondo S."/>
            <person name="LaButti K."/>
            <person name="Haridas S."/>
            <person name="Pangalinan J."/>
            <person name="Salamov A.A."/>
            <person name="Simmons B.A."/>
            <person name="Magnuson J.K."/>
            <person name="Chen J."/>
            <person name="Drula E."/>
            <person name="Henrissat B."/>
            <person name="Wiebenga A."/>
            <person name="Lubbers R.J."/>
            <person name="Gomes A.C."/>
            <person name="Makela M.R."/>
            <person name="Stajich J."/>
            <person name="Grigoriev I.V."/>
            <person name="Mortensen U.H."/>
            <person name="De vries R.P."/>
            <person name="Baker S.E."/>
            <person name="Andersen M.R."/>
        </authorList>
    </citation>
    <scope>NUCLEOTIDE SEQUENCE [LARGE SCALE GENOMIC DNA]</scope>
    <source>
        <strain evidence="2 3">CBS 600.67</strain>
    </source>
</reference>
<evidence type="ECO:0000313" key="2">
    <source>
        <dbReference type="EMBL" id="KAL2819616.1"/>
    </source>
</evidence>
<keyword evidence="1" id="KW-0472">Membrane</keyword>
<organism evidence="2 3">
    <name type="scientific">Aspergillus cavernicola</name>
    <dbReference type="NCBI Taxonomy" id="176166"/>
    <lineage>
        <taxon>Eukaryota</taxon>
        <taxon>Fungi</taxon>
        <taxon>Dikarya</taxon>
        <taxon>Ascomycota</taxon>
        <taxon>Pezizomycotina</taxon>
        <taxon>Eurotiomycetes</taxon>
        <taxon>Eurotiomycetidae</taxon>
        <taxon>Eurotiales</taxon>
        <taxon>Aspergillaceae</taxon>
        <taxon>Aspergillus</taxon>
        <taxon>Aspergillus subgen. Nidulantes</taxon>
    </lineage>
</organism>
<accession>A0ABR4HVU4</accession>
<gene>
    <name evidence="2" type="ORF">BDW59DRAFT_151285</name>
</gene>
<name>A0ABR4HVU4_9EURO</name>
<feature type="transmembrane region" description="Helical" evidence="1">
    <location>
        <begin position="256"/>
        <end position="276"/>
    </location>
</feature>
<dbReference type="PANTHER" id="PTHR38694">
    <property type="entry name" value="CONSERVED EXPRESSED PROTEIN"/>
    <property type="match status" value="1"/>
</dbReference>
<evidence type="ECO:0000313" key="3">
    <source>
        <dbReference type="Proteomes" id="UP001610335"/>
    </source>
</evidence>
<feature type="transmembrane region" description="Helical" evidence="1">
    <location>
        <begin position="72"/>
        <end position="92"/>
    </location>
</feature>
<dbReference type="Proteomes" id="UP001610335">
    <property type="component" value="Unassembled WGS sequence"/>
</dbReference>
<dbReference type="InterPro" id="IPR021709">
    <property type="entry name" value="DUF3292"/>
</dbReference>
<keyword evidence="1" id="KW-0812">Transmembrane</keyword>
<keyword evidence="3" id="KW-1185">Reference proteome</keyword>
<dbReference type="EMBL" id="JBFXLS010000075">
    <property type="protein sequence ID" value="KAL2819616.1"/>
    <property type="molecule type" value="Genomic_DNA"/>
</dbReference>
<comment type="caution">
    <text evidence="2">The sequence shown here is derived from an EMBL/GenBank/DDBJ whole genome shotgun (WGS) entry which is preliminary data.</text>
</comment>
<keyword evidence="1" id="KW-1133">Transmembrane helix</keyword>
<proteinExistence type="predicted"/>
<protein>
    <submittedName>
        <fullName evidence="2">Uncharacterized protein</fullName>
    </submittedName>
</protein>